<keyword evidence="8" id="KW-0808">Transferase</keyword>
<dbReference type="RefSeq" id="XP_028861917.1">
    <property type="nucleotide sequence ID" value="XM_029005316.1"/>
</dbReference>
<dbReference type="AlphaFoldDB" id="A0A1D3RHC8"/>
<evidence type="ECO:0000256" key="2">
    <source>
        <dbReference type="ARBA" id="ARBA00010430"/>
    </source>
</evidence>
<keyword evidence="9" id="KW-1185">Reference proteome</keyword>
<protein>
    <recommendedName>
        <fullName evidence="7">Dolichol-phosphate mannosyltransferase subunit 3</fullName>
    </recommendedName>
</protein>
<keyword evidence="4 7" id="KW-0256">Endoplasmic reticulum</keyword>
<organism evidence="8 9">
    <name type="scientific">Plasmodium malariae</name>
    <dbReference type="NCBI Taxonomy" id="5858"/>
    <lineage>
        <taxon>Eukaryota</taxon>
        <taxon>Sar</taxon>
        <taxon>Alveolata</taxon>
        <taxon>Apicomplexa</taxon>
        <taxon>Aconoidasida</taxon>
        <taxon>Haemosporida</taxon>
        <taxon>Plasmodiidae</taxon>
        <taxon>Plasmodium</taxon>
        <taxon>Plasmodium (Plasmodium)</taxon>
    </lineage>
</organism>
<dbReference type="KEGG" id="pmal:PMUG01_10013800"/>
<dbReference type="VEuPathDB" id="PlasmoDB:PmUG01_10013800"/>
<evidence type="ECO:0000256" key="6">
    <source>
        <dbReference type="ARBA" id="ARBA00023136"/>
    </source>
</evidence>
<comment type="similarity">
    <text evidence="2 7">Belongs to the DPM3 family.</text>
</comment>
<comment type="pathway">
    <text evidence="7">Protein modification; protein glycosylation.</text>
</comment>
<feature type="transmembrane region" description="Helical" evidence="7">
    <location>
        <begin position="35"/>
        <end position="59"/>
    </location>
</feature>
<evidence type="ECO:0000313" key="9">
    <source>
        <dbReference type="Proteomes" id="UP000219813"/>
    </source>
</evidence>
<dbReference type="Pfam" id="PF08285">
    <property type="entry name" value="DPM3"/>
    <property type="match status" value="1"/>
</dbReference>
<keyword evidence="5 7" id="KW-1133">Transmembrane helix</keyword>
<dbReference type="OrthoDB" id="2014333at2759"/>
<comment type="function">
    <text evidence="7">Stabilizer subunit of the dolichol-phosphate mannose (DPM) synthase complex; tethers catalytic subunit to the ER.</text>
</comment>
<name>A0A1D3RHC8_PLAMA</name>
<evidence type="ECO:0000313" key="8">
    <source>
        <dbReference type="EMBL" id="SCN44579.1"/>
    </source>
</evidence>
<evidence type="ECO:0000256" key="7">
    <source>
        <dbReference type="RuleBase" id="RU365085"/>
    </source>
</evidence>
<reference evidence="8 9" key="1">
    <citation type="submission" date="2016-06" db="EMBL/GenBank/DDBJ databases">
        <authorList>
            <consortium name="Pathogen Informatics"/>
        </authorList>
    </citation>
    <scope>NUCLEOTIDE SEQUENCE [LARGE SCALE GENOMIC DNA]</scope>
</reference>
<dbReference type="GeneID" id="39869138"/>
<dbReference type="UniPathway" id="UPA00378"/>
<gene>
    <name evidence="8" type="primary">DPM3</name>
    <name evidence="8" type="ORF">PMUG01_10013800</name>
</gene>
<dbReference type="GO" id="GO:0016757">
    <property type="term" value="F:glycosyltransferase activity"/>
    <property type="evidence" value="ECO:0007669"/>
    <property type="project" value="UniProtKB-KW"/>
</dbReference>
<evidence type="ECO:0000256" key="4">
    <source>
        <dbReference type="ARBA" id="ARBA00022824"/>
    </source>
</evidence>
<dbReference type="OMA" id="STILWIY"/>
<comment type="subunit">
    <text evidence="7">Component of the dolichol-phosphate mannose (DPM) synthase complex.</text>
</comment>
<evidence type="ECO:0000256" key="5">
    <source>
        <dbReference type="ARBA" id="ARBA00022989"/>
    </source>
</evidence>
<evidence type="ECO:0000256" key="1">
    <source>
        <dbReference type="ARBA" id="ARBA00004477"/>
    </source>
</evidence>
<keyword evidence="3 7" id="KW-0812">Transmembrane</keyword>
<feature type="transmembrane region" description="Helical" evidence="7">
    <location>
        <begin position="6"/>
        <end position="23"/>
    </location>
</feature>
<evidence type="ECO:0000256" key="3">
    <source>
        <dbReference type="ARBA" id="ARBA00022692"/>
    </source>
</evidence>
<dbReference type="EMBL" id="LT594631">
    <property type="protein sequence ID" value="SCN44579.1"/>
    <property type="molecule type" value="Genomic_DNA"/>
</dbReference>
<comment type="subcellular location">
    <subcellularLocation>
        <location evidence="1 7">Endoplasmic reticulum membrane</location>
        <topology evidence="1 7">Multi-pass membrane protein</topology>
    </subcellularLocation>
</comment>
<dbReference type="Proteomes" id="UP000219813">
    <property type="component" value="Chromosome 10"/>
</dbReference>
<sequence length="90" mass="10471">MLTRGKVIVIIFLFSTILWIYNFDKYKKSNSLIKWILIPIYLVGLLSAYAIVSISISLYNFNNVPNGHEALLDEINNIKKELEKKKFTFS</sequence>
<proteinExistence type="inferred from homology"/>
<dbReference type="InterPro" id="IPR013174">
    <property type="entry name" value="DPM3"/>
</dbReference>
<keyword evidence="8" id="KW-0328">Glycosyltransferase</keyword>
<accession>A0A1D3RHC8</accession>
<keyword evidence="6 7" id="KW-0472">Membrane</keyword>
<dbReference type="GO" id="GO:0005789">
    <property type="term" value="C:endoplasmic reticulum membrane"/>
    <property type="evidence" value="ECO:0007669"/>
    <property type="project" value="UniProtKB-SubCell"/>
</dbReference>